<sequence length="69" mass="7670">MAFFRRSTKINVVYKNGVKDRISPSLLGTLIDSRQIDQFERSDGWAKVGLDPIRGAGGVGYDGAERRLN</sequence>
<dbReference type="RefSeq" id="WP_072907687.1">
    <property type="nucleotide sequence ID" value="NZ_FQZT01000004.1"/>
</dbReference>
<accession>A0A1M6GQY0</accession>
<dbReference type="AlphaFoldDB" id="A0A1M6GQY0"/>
<dbReference type="EMBL" id="FQZT01000004">
    <property type="protein sequence ID" value="SHJ12323.1"/>
    <property type="molecule type" value="Genomic_DNA"/>
</dbReference>
<name>A0A1M6GQY0_MALRU</name>
<dbReference type="Proteomes" id="UP000184171">
    <property type="component" value="Unassembled WGS sequence"/>
</dbReference>
<dbReference type="InterPro" id="IPR054686">
    <property type="entry name" value="GSU3473-like"/>
</dbReference>
<reference evidence="1 2" key="1">
    <citation type="submission" date="2016-11" db="EMBL/GenBank/DDBJ databases">
        <authorList>
            <person name="Jaros S."/>
            <person name="Januszkiewicz K."/>
            <person name="Wedrychowicz H."/>
        </authorList>
    </citation>
    <scope>NUCLEOTIDE SEQUENCE [LARGE SCALE GENOMIC DNA]</scope>
    <source>
        <strain evidence="1 2">DSM 5091</strain>
    </source>
</reference>
<organism evidence="1 2">
    <name type="scientific">Malonomonas rubra DSM 5091</name>
    <dbReference type="NCBI Taxonomy" id="1122189"/>
    <lineage>
        <taxon>Bacteria</taxon>
        <taxon>Pseudomonadati</taxon>
        <taxon>Thermodesulfobacteriota</taxon>
        <taxon>Desulfuromonadia</taxon>
        <taxon>Desulfuromonadales</taxon>
        <taxon>Geopsychrobacteraceae</taxon>
        <taxon>Malonomonas</taxon>
    </lineage>
</organism>
<protein>
    <submittedName>
        <fullName evidence="1">Uncharacterized protein</fullName>
    </submittedName>
</protein>
<dbReference type="OrthoDB" id="5405882at2"/>
<keyword evidence="2" id="KW-1185">Reference proteome</keyword>
<evidence type="ECO:0000313" key="2">
    <source>
        <dbReference type="Proteomes" id="UP000184171"/>
    </source>
</evidence>
<proteinExistence type="predicted"/>
<gene>
    <name evidence="1" type="ORF">SAMN02745165_01638</name>
</gene>
<dbReference type="NCBIfam" id="NF045719">
    <property type="entry name" value="GSU3473_fam"/>
    <property type="match status" value="1"/>
</dbReference>
<evidence type="ECO:0000313" key="1">
    <source>
        <dbReference type="EMBL" id="SHJ12323.1"/>
    </source>
</evidence>